<comment type="caution">
    <text evidence="1">The sequence shown here is derived from an EMBL/GenBank/DDBJ whole genome shotgun (WGS) entry which is preliminary data.</text>
</comment>
<reference evidence="1 2" key="1">
    <citation type="journal article" date="2018" name="Gigascience">
        <title>Genomes of trombidid mites reveal novel predicted allergens and laterally-transferred genes associated with secondary metabolism.</title>
        <authorList>
            <person name="Dong X."/>
            <person name="Chaisiri K."/>
            <person name="Xia D."/>
            <person name="Armstrong S.D."/>
            <person name="Fang Y."/>
            <person name="Donnelly M.J."/>
            <person name="Kadowaki T."/>
            <person name="McGarry J.W."/>
            <person name="Darby A.C."/>
            <person name="Makepeace B.L."/>
        </authorList>
    </citation>
    <scope>NUCLEOTIDE SEQUENCE [LARGE SCALE GENOMIC DNA]</scope>
    <source>
        <strain evidence="1">UoL-WK</strain>
    </source>
</reference>
<protein>
    <submittedName>
        <fullName evidence="1">Pleckstriny domain-containing family J member 1-like protein</fullName>
    </submittedName>
</protein>
<sequence>MKLNEREICLFAFGPGDKEGRIYHKTYTNTASFNPGFVVIPGIGFKERWFKLKGNLLFYYKVNEFGGINSKDPIAFEPEPEKKHIFGCSNQQICEDWISVLKRSSYQRLKNELQELQMKIIAKTGSDPLSGTVFFNQQQ</sequence>
<dbReference type="Proteomes" id="UP000285301">
    <property type="component" value="Unassembled WGS sequence"/>
</dbReference>
<dbReference type="AlphaFoldDB" id="A0A443RLW2"/>
<gene>
    <name evidence="1" type="ORF">B4U79_11831</name>
</gene>
<dbReference type="EMBL" id="NCKU01000260">
    <property type="protein sequence ID" value="RWS16259.1"/>
    <property type="molecule type" value="Genomic_DNA"/>
</dbReference>
<proteinExistence type="predicted"/>
<name>A0A443RLW2_9ACAR</name>
<accession>A0A443RLW2</accession>
<evidence type="ECO:0000313" key="1">
    <source>
        <dbReference type="EMBL" id="RWS16259.1"/>
    </source>
</evidence>
<keyword evidence="2" id="KW-1185">Reference proteome</keyword>
<dbReference type="SUPFAM" id="SSF50729">
    <property type="entry name" value="PH domain-like"/>
    <property type="match status" value="1"/>
</dbReference>
<dbReference type="STRING" id="1965070.A0A443RLW2"/>
<organism evidence="1 2">
    <name type="scientific">Dinothrombium tinctorium</name>
    <dbReference type="NCBI Taxonomy" id="1965070"/>
    <lineage>
        <taxon>Eukaryota</taxon>
        <taxon>Metazoa</taxon>
        <taxon>Ecdysozoa</taxon>
        <taxon>Arthropoda</taxon>
        <taxon>Chelicerata</taxon>
        <taxon>Arachnida</taxon>
        <taxon>Acari</taxon>
        <taxon>Acariformes</taxon>
        <taxon>Trombidiformes</taxon>
        <taxon>Prostigmata</taxon>
        <taxon>Anystina</taxon>
        <taxon>Parasitengona</taxon>
        <taxon>Trombidioidea</taxon>
        <taxon>Trombidiidae</taxon>
        <taxon>Dinothrombium</taxon>
    </lineage>
</organism>
<evidence type="ECO:0000313" key="2">
    <source>
        <dbReference type="Proteomes" id="UP000285301"/>
    </source>
</evidence>
<dbReference type="OrthoDB" id="10055808at2759"/>